<dbReference type="Proteomes" id="UP001564408">
    <property type="component" value="Unassembled WGS sequence"/>
</dbReference>
<proteinExistence type="predicted"/>
<evidence type="ECO:0000313" key="2">
    <source>
        <dbReference type="Proteomes" id="UP001564408"/>
    </source>
</evidence>
<gene>
    <name evidence="1" type="ORF">ABC977_17690</name>
</gene>
<accession>A0ABV4BLU0</accession>
<comment type="caution">
    <text evidence="1">The sequence shown here is derived from an EMBL/GenBank/DDBJ whole genome shotgun (WGS) entry which is preliminary data.</text>
</comment>
<sequence>MDAAPLSMLDQYRETFFHDALFAPDDVPAVGAGVHRSSRMKVVAGSGYMEQLLFKNGLLAGRGDYRLERAHDGVFGGMETCFGVSLMVAGSYALAIPELRFQKQMLVDQAWIRAGHVEAVHCTQPADQVLRGISIDVAAGLLEAWRDEAPKALNSGVRAVLQHSGPVLRPLPGVGRELRGLALRMLQLDSSSLCGRLELESLALDFLVRV</sequence>
<feature type="non-terminal residue" evidence="1">
    <location>
        <position position="210"/>
    </location>
</feature>
<name>A0ABV4BLU0_9GAMM</name>
<reference evidence="1 2" key="1">
    <citation type="submission" date="2024-05" db="EMBL/GenBank/DDBJ databases">
        <title>Genome Sequence and Characterization of the New Strain Purple Sulfur Bacterium of Genus Thioalkalicoccus.</title>
        <authorList>
            <person name="Bryantseva I.A."/>
            <person name="Kyndt J.A."/>
            <person name="Imhoff J.F."/>
        </authorList>
    </citation>
    <scope>NUCLEOTIDE SEQUENCE [LARGE SCALE GENOMIC DNA]</scope>
    <source>
        <strain evidence="1 2">Um2</strain>
    </source>
</reference>
<evidence type="ECO:0000313" key="1">
    <source>
        <dbReference type="EMBL" id="MEY6434232.1"/>
    </source>
</evidence>
<organism evidence="1 2">
    <name type="scientific">Thioalkalicoccus limnaeus</name>
    <dbReference type="NCBI Taxonomy" id="120681"/>
    <lineage>
        <taxon>Bacteria</taxon>
        <taxon>Pseudomonadati</taxon>
        <taxon>Pseudomonadota</taxon>
        <taxon>Gammaproteobacteria</taxon>
        <taxon>Chromatiales</taxon>
        <taxon>Chromatiaceae</taxon>
        <taxon>Thioalkalicoccus</taxon>
    </lineage>
</organism>
<protein>
    <submittedName>
        <fullName evidence="1">AraC family transcriptional regulator</fullName>
    </submittedName>
</protein>
<dbReference type="EMBL" id="JBDKXB010000053">
    <property type="protein sequence ID" value="MEY6434232.1"/>
    <property type="molecule type" value="Genomic_DNA"/>
</dbReference>
<keyword evidence="2" id="KW-1185">Reference proteome</keyword>